<evidence type="ECO:0000313" key="8">
    <source>
        <dbReference type="RefSeq" id="XP_052739302.1"/>
    </source>
</evidence>
<dbReference type="Pfam" id="PF08241">
    <property type="entry name" value="Methyltransf_11"/>
    <property type="match status" value="1"/>
</dbReference>
<dbReference type="Gene3D" id="3.40.50.150">
    <property type="entry name" value="Vaccinia Virus protein VP39"/>
    <property type="match status" value="1"/>
</dbReference>
<keyword evidence="4" id="KW-0949">S-adenosyl-L-methionine</keyword>
<dbReference type="InterPro" id="IPR013216">
    <property type="entry name" value="Methyltransf_11"/>
</dbReference>
<dbReference type="PANTHER" id="PTHR43464">
    <property type="entry name" value="METHYLTRANSFERASE"/>
    <property type="match status" value="1"/>
</dbReference>
<evidence type="ECO:0000256" key="2">
    <source>
        <dbReference type="ARBA" id="ARBA00022679"/>
    </source>
</evidence>
<feature type="domain" description="Methyltransferase type 11" evidence="5">
    <location>
        <begin position="104"/>
        <end position="204"/>
    </location>
</feature>
<keyword evidence="6" id="KW-1185">Reference proteome</keyword>
<evidence type="ECO:0000259" key="5">
    <source>
        <dbReference type="Pfam" id="PF08241"/>
    </source>
</evidence>
<keyword evidence="1" id="KW-0489">Methyltransferase</keyword>
<dbReference type="NCBIfam" id="TIGR01983">
    <property type="entry name" value="UbiG"/>
    <property type="match status" value="1"/>
</dbReference>
<dbReference type="RefSeq" id="XP_052739302.1">
    <property type="nucleotide sequence ID" value="XM_052883342.1"/>
</dbReference>
<evidence type="ECO:0000313" key="7">
    <source>
        <dbReference type="RefSeq" id="XP_052739301.1"/>
    </source>
</evidence>
<dbReference type="SUPFAM" id="SSF53335">
    <property type="entry name" value="S-adenosyl-L-methionine-dependent methyltransferases"/>
    <property type="match status" value="1"/>
</dbReference>
<evidence type="ECO:0000256" key="1">
    <source>
        <dbReference type="ARBA" id="ARBA00022603"/>
    </source>
</evidence>
<dbReference type="RefSeq" id="XP_052739301.1">
    <property type="nucleotide sequence ID" value="XM_052883341.1"/>
</dbReference>
<dbReference type="CDD" id="cd02440">
    <property type="entry name" value="AdoMet_MTases"/>
    <property type="match status" value="1"/>
</dbReference>
<gene>
    <name evidence="7 8" type="primary">LOC112053656</name>
</gene>
<evidence type="ECO:0000313" key="6">
    <source>
        <dbReference type="Proteomes" id="UP001652582"/>
    </source>
</evidence>
<evidence type="ECO:0000256" key="4">
    <source>
        <dbReference type="ARBA" id="ARBA00022691"/>
    </source>
</evidence>
<name>A0ABM3LJR4_BICAN</name>
<dbReference type="Proteomes" id="UP001652582">
    <property type="component" value="Chromosome 9"/>
</dbReference>
<keyword evidence="3" id="KW-0831">Ubiquinone biosynthesis</keyword>
<dbReference type="InterPro" id="IPR029063">
    <property type="entry name" value="SAM-dependent_MTases_sf"/>
</dbReference>
<sequence length="288" mass="32812">MLIILRTRVLISPHTVETPIYRIWSPIVSKITNKAYLHNNASPTIDPKDLFQANPRILKTYWDPKGPFKIIHDFNCIRLPYLKDSIADRPGEKLSTCLRGKKILDVGCAGGMLSEGLAMFGAEVTGIDASKELIEVAKSHSSKDNRLANKMPTYILSTIEEHCNEFADSYDALIASEIIDHVNEKELFVESCVRVTKPGGKLYFTAPNKTRFAQFYMIFMFENVLKCFPKNGHQYEKFVGVSQLQHMLEMNDCHVVSTRGSFYYPWSQTWAWTHTKMLSYALEAVKSS</sequence>
<organism evidence="6 7">
    <name type="scientific">Bicyclus anynana</name>
    <name type="common">Squinting bush brown butterfly</name>
    <dbReference type="NCBI Taxonomy" id="110368"/>
    <lineage>
        <taxon>Eukaryota</taxon>
        <taxon>Metazoa</taxon>
        <taxon>Ecdysozoa</taxon>
        <taxon>Arthropoda</taxon>
        <taxon>Hexapoda</taxon>
        <taxon>Insecta</taxon>
        <taxon>Pterygota</taxon>
        <taxon>Neoptera</taxon>
        <taxon>Endopterygota</taxon>
        <taxon>Lepidoptera</taxon>
        <taxon>Glossata</taxon>
        <taxon>Ditrysia</taxon>
        <taxon>Papilionoidea</taxon>
        <taxon>Nymphalidae</taxon>
        <taxon>Satyrinae</taxon>
        <taxon>Satyrini</taxon>
        <taxon>Mycalesina</taxon>
        <taxon>Bicyclus</taxon>
    </lineage>
</organism>
<dbReference type="PANTHER" id="PTHR43464:SF19">
    <property type="entry name" value="UBIQUINONE BIOSYNTHESIS O-METHYLTRANSFERASE, MITOCHONDRIAL"/>
    <property type="match status" value="1"/>
</dbReference>
<dbReference type="GeneID" id="112053656"/>
<evidence type="ECO:0000256" key="3">
    <source>
        <dbReference type="ARBA" id="ARBA00022688"/>
    </source>
</evidence>
<accession>A0ABM3LJR4</accession>
<proteinExistence type="predicted"/>
<dbReference type="InterPro" id="IPR010233">
    <property type="entry name" value="UbiG_MeTrfase"/>
</dbReference>
<keyword evidence="2" id="KW-0808">Transferase</keyword>
<protein>
    <submittedName>
        <fullName evidence="7 8">Ubiquinone biosynthesis O-methyltransferase, mitochondrial-like</fullName>
    </submittedName>
</protein>
<reference evidence="7 8" key="1">
    <citation type="submission" date="2025-05" db="UniProtKB">
        <authorList>
            <consortium name="RefSeq"/>
        </authorList>
    </citation>
    <scope>IDENTIFICATION</scope>
</reference>